<organism evidence="2 3">
    <name type="scientific">Marasmius crinis-equi</name>
    <dbReference type="NCBI Taxonomy" id="585013"/>
    <lineage>
        <taxon>Eukaryota</taxon>
        <taxon>Fungi</taxon>
        <taxon>Dikarya</taxon>
        <taxon>Basidiomycota</taxon>
        <taxon>Agaricomycotina</taxon>
        <taxon>Agaricomycetes</taxon>
        <taxon>Agaricomycetidae</taxon>
        <taxon>Agaricales</taxon>
        <taxon>Marasmiineae</taxon>
        <taxon>Marasmiaceae</taxon>
        <taxon>Marasmius</taxon>
    </lineage>
</organism>
<feature type="region of interest" description="Disordered" evidence="1">
    <location>
        <begin position="490"/>
        <end position="660"/>
    </location>
</feature>
<accession>A0ABR3F138</accession>
<gene>
    <name evidence="2" type="ORF">V5O48_013062</name>
</gene>
<evidence type="ECO:0000313" key="3">
    <source>
        <dbReference type="Proteomes" id="UP001465976"/>
    </source>
</evidence>
<feature type="compositionally biased region" description="Basic and acidic residues" evidence="1">
    <location>
        <begin position="221"/>
        <end position="246"/>
    </location>
</feature>
<feature type="region of interest" description="Disordered" evidence="1">
    <location>
        <begin position="448"/>
        <end position="467"/>
    </location>
</feature>
<feature type="compositionally biased region" description="Low complexity" evidence="1">
    <location>
        <begin position="758"/>
        <end position="783"/>
    </location>
</feature>
<dbReference type="EMBL" id="JBAHYK010001234">
    <property type="protein sequence ID" value="KAL0568906.1"/>
    <property type="molecule type" value="Genomic_DNA"/>
</dbReference>
<feature type="compositionally biased region" description="Low complexity" evidence="1">
    <location>
        <begin position="579"/>
        <end position="591"/>
    </location>
</feature>
<evidence type="ECO:0000256" key="1">
    <source>
        <dbReference type="SAM" id="MobiDB-lite"/>
    </source>
</evidence>
<feature type="region of interest" description="Disordered" evidence="1">
    <location>
        <begin position="679"/>
        <end position="914"/>
    </location>
</feature>
<feature type="compositionally biased region" description="Low complexity" evidence="1">
    <location>
        <begin position="490"/>
        <end position="516"/>
    </location>
</feature>
<keyword evidence="3" id="KW-1185">Reference proteome</keyword>
<name>A0ABR3F138_9AGAR</name>
<feature type="region of interest" description="Disordered" evidence="1">
    <location>
        <begin position="180"/>
        <end position="248"/>
    </location>
</feature>
<feature type="compositionally biased region" description="Acidic residues" evidence="1">
    <location>
        <begin position="54"/>
        <end position="68"/>
    </location>
</feature>
<feature type="compositionally biased region" description="Pro residues" evidence="1">
    <location>
        <begin position="784"/>
        <end position="795"/>
    </location>
</feature>
<sequence length="1103" mass="119838">MAPPPAFKGLRQKWLLDQLEGYEEAIKAGQGPDFLGGLVKRYVRRFPQNRFAEDQEPPEEWMEMEESDLPAKEDLVPPKRRPGQSIEDHMKEIQEFDALANKEIATLSQVKSFMRRRVANGVFSFEKGGEAWNIVMAKLAGVHVTKPGRQRTAFNVWAKQNESLIDSLVEKKRQELLEAKKVESEERKDSDDKKGSDDKDPEGAKDGEAVKGTGAEGVEMDGEKGEKDESRVEKGGEKGEKDESSDKYSVSIRQLVVKGEFEKLPADEQEHWKNLAKEEHAKRKREFQELQEAGYSEDPGKRQAAIERFPVWIMEVLQEASKATSLHMSVFAGGPMPAAGGELKMIGVHVGRTMGPAGQSFGVAYQGAVESVVTQIYGEFLRDCFSKEDCEAMSLSSATRGDLKGLYEGNDAISINDIPILPQKQEEGAASAPNAAGASSLASSEVDVTTSSASGAPEAGGTSATSSAISGASIEVATDSASAHVSRASSLFSSGGSKSAIPTTSSTSKPSPSTNTDLPSVSAEPAIATVPKTQPPVKPSLSKPSKPSAVPSRSKIERSLPTGGLKRPFSVAAGDCAPSTSSAASKSSKLSTSRDEKPPRDLPIGRNSLIPPRRPAPVHRSAEYPPSTINTTALRRRGREKTYASMTTGGHAPPVLPHAHPDLPKLAAQITRQEIVARQALSPGWETDGSLGRTSRERKSRNPSMAKARRESLHSDSGPGGKGSASSPIRIDSPVSSRAPTPDLDLPLPPPVSARDTSPSASSVASAVSPQLRPARVRASSPPASSPVPQMPPSTQPHCRVAAQQLSHVEAKEEPIEDESGLLRAGSKRTKPEREDLRRGKRRRVSPDLDASEDEISAHLEDLPPSSPLASASSRRKVLSHVEVSRGPSTGSRVQKSRSKTSGTPASGGKSKYYAAVDPSSIDTNEYAVQLPDDAPRYMHLTMEMCSGVQRVEGDFIDVLRLWVEFEEESGFLEKGKLTTQGRPQQVAVWISHGRRANFSPDITDLHEYGRQVREWWWNCAPEWRQVKGMKELRRGRGGSWEDLRVSGVNGLTSVVAALAWWMDALARLRRDKPRDRQFYERELEHFVMTLKDVTYSLGQLVG</sequence>
<dbReference type="Proteomes" id="UP001465976">
    <property type="component" value="Unassembled WGS sequence"/>
</dbReference>
<reference evidence="2 3" key="1">
    <citation type="submission" date="2024-02" db="EMBL/GenBank/DDBJ databases">
        <title>A draft genome for the cacao thread blight pathogen Marasmius crinis-equi.</title>
        <authorList>
            <person name="Cohen S.P."/>
            <person name="Baruah I.K."/>
            <person name="Amoako-Attah I."/>
            <person name="Bukari Y."/>
            <person name="Meinhardt L.W."/>
            <person name="Bailey B.A."/>
        </authorList>
    </citation>
    <scope>NUCLEOTIDE SEQUENCE [LARGE SCALE GENOMIC DNA]</scope>
    <source>
        <strain evidence="2 3">GH-76</strain>
    </source>
</reference>
<feature type="compositionally biased region" description="Basic and acidic residues" evidence="1">
    <location>
        <begin position="180"/>
        <end position="209"/>
    </location>
</feature>
<protein>
    <submittedName>
        <fullName evidence="2">Uncharacterized protein</fullName>
    </submittedName>
</protein>
<feature type="compositionally biased region" description="Polar residues" evidence="1">
    <location>
        <begin position="887"/>
        <end position="905"/>
    </location>
</feature>
<feature type="region of interest" description="Disordered" evidence="1">
    <location>
        <begin position="50"/>
        <end position="82"/>
    </location>
</feature>
<evidence type="ECO:0000313" key="2">
    <source>
        <dbReference type="EMBL" id="KAL0568906.1"/>
    </source>
</evidence>
<feature type="compositionally biased region" description="Low complexity" evidence="1">
    <location>
        <begin position="539"/>
        <end position="553"/>
    </location>
</feature>
<proteinExistence type="predicted"/>
<comment type="caution">
    <text evidence="2">The sequence shown here is derived from an EMBL/GenBank/DDBJ whole genome shotgun (WGS) entry which is preliminary data.</text>
</comment>